<evidence type="ECO:0000313" key="1">
    <source>
        <dbReference type="EMBL" id="SPP89978.1"/>
    </source>
</evidence>
<dbReference type="Proteomes" id="UP000268350">
    <property type="component" value="Unassembled WGS sequence"/>
</dbReference>
<proteinExistence type="predicted"/>
<keyword evidence="2" id="KW-1185">Reference proteome</keyword>
<gene>
    <name evidence="1" type="ORF">DGUA_6G020652</name>
</gene>
<dbReference type="AlphaFoldDB" id="A0A3B0L0Q8"/>
<evidence type="ECO:0000313" key="2">
    <source>
        <dbReference type="Proteomes" id="UP000268350"/>
    </source>
</evidence>
<reference evidence="2" key="1">
    <citation type="submission" date="2018-01" db="EMBL/GenBank/DDBJ databases">
        <authorList>
            <person name="Alioto T."/>
            <person name="Alioto T."/>
        </authorList>
    </citation>
    <scope>NUCLEOTIDE SEQUENCE [LARGE SCALE GENOMIC DNA]</scope>
</reference>
<protein>
    <recommendedName>
        <fullName evidence="3">MADF domain-containing protein</fullName>
    </recommendedName>
</protein>
<feature type="non-terminal residue" evidence="1">
    <location>
        <position position="1"/>
    </location>
</feature>
<evidence type="ECO:0008006" key="3">
    <source>
        <dbReference type="Google" id="ProtNLM"/>
    </source>
</evidence>
<dbReference type="EMBL" id="OUUW01000042">
    <property type="protein sequence ID" value="SPP89978.1"/>
    <property type="molecule type" value="Genomic_DNA"/>
</dbReference>
<sequence length="91" mass="10712">DTCRNGWKSIRDSYRYVERVAKSGSAGGVPIEGPVSSDSVHWRFAPHMEFQPYLSSQRLRRTRRKKRAASLQLNMSWEYWKSSPIMRSLHR</sequence>
<accession>A0A3B0L0Q8</accession>
<dbReference type="OrthoDB" id="8036311at2759"/>
<organism evidence="1 2">
    <name type="scientific">Drosophila guanche</name>
    <name type="common">Fruit fly</name>
    <dbReference type="NCBI Taxonomy" id="7266"/>
    <lineage>
        <taxon>Eukaryota</taxon>
        <taxon>Metazoa</taxon>
        <taxon>Ecdysozoa</taxon>
        <taxon>Arthropoda</taxon>
        <taxon>Hexapoda</taxon>
        <taxon>Insecta</taxon>
        <taxon>Pterygota</taxon>
        <taxon>Neoptera</taxon>
        <taxon>Endopterygota</taxon>
        <taxon>Diptera</taxon>
        <taxon>Brachycera</taxon>
        <taxon>Muscomorpha</taxon>
        <taxon>Ephydroidea</taxon>
        <taxon>Drosophilidae</taxon>
        <taxon>Drosophila</taxon>
        <taxon>Sophophora</taxon>
    </lineage>
</organism>
<name>A0A3B0L0Q8_DROGU</name>